<protein>
    <submittedName>
        <fullName evidence="2">Uncharacterized protein</fullName>
    </submittedName>
</protein>
<accession>A0A644YT63</accession>
<dbReference type="EMBL" id="VSSQ01005572">
    <property type="protein sequence ID" value="MPM29663.1"/>
    <property type="molecule type" value="Genomic_DNA"/>
</dbReference>
<feature type="compositionally biased region" description="Low complexity" evidence="1">
    <location>
        <begin position="165"/>
        <end position="176"/>
    </location>
</feature>
<organism evidence="2">
    <name type="scientific">bioreactor metagenome</name>
    <dbReference type="NCBI Taxonomy" id="1076179"/>
    <lineage>
        <taxon>unclassified sequences</taxon>
        <taxon>metagenomes</taxon>
        <taxon>ecological metagenomes</taxon>
    </lineage>
</organism>
<sequence>MRVLRPSLETRLSTPRISPSKQTLPLSIVMSAIRSGLSLKLRPQMTAGLLFFSSCCRGSTKEFSRRVAVTEFSGPALSVPSKIIRTASWSSSFRISAICSPAPDRHSARYPPWASTTVTTPSAWDSVQSARYPRQAGHRASKSSLSFDEKPPSRSAAPSGHEGSSSRAVMATSSSM</sequence>
<gene>
    <name evidence="2" type="ORF">SDC9_76203</name>
</gene>
<evidence type="ECO:0000313" key="2">
    <source>
        <dbReference type="EMBL" id="MPM29663.1"/>
    </source>
</evidence>
<proteinExistence type="predicted"/>
<comment type="caution">
    <text evidence="2">The sequence shown here is derived from an EMBL/GenBank/DDBJ whole genome shotgun (WGS) entry which is preliminary data.</text>
</comment>
<name>A0A644YT63_9ZZZZ</name>
<feature type="region of interest" description="Disordered" evidence="1">
    <location>
        <begin position="125"/>
        <end position="176"/>
    </location>
</feature>
<dbReference type="AlphaFoldDB" id="A0A644YT63"/>
<reference evidence="2" key="1">
    <citation type="submission" date="2019-08" db="EMBL/GenBank/DDBJ databases">
        <authorList>
            <person name="Kucharzyk K."/>
            <person name="Murdoch R.W."/>
            <person name="Higgins S."/>
            <person name="Loffler F."/>
        </authorList>
    </citation>
    <scope>NUCLEOTIDE SEQUENCE</scope>
</reference>
<evidence type="ECO:0000256" key="1">
    <source>
        <dbReference type="SAM" id="MobiDB-lite"/>
    </source>
</evidence>